<dbReference type="AlphaFoldDB" id="A0A0H5Q6A2"/>
<sequence length="95" mass="10318">MWAFPFIGNMAAAARIVANSGIFGDIGEFINAIHAQEVLKIRESTNKKGNLAKSGTKKIMPGRAYIRGKCAKMRVKKVLCNTIHAPAGMLNVEKC</sequence>
<accession>A0A0H5Q6A2</accession>
<name>A0A0H5Q6A2_9ZZZZ</name>
<keyword evidence="1" id="KW-0614">Plasmid</keyword>
<geneLocation type="plasmid" evidence="1">
    <name>pRGFK1329</name>
</geneLocation>
<dbReference type="EMBL" id="LN853895">
    <property type="protein sequence ID" value="CRY96944.1"/>
    <property type="molecule type" value="Genomic_DNA"/>
</dbReference>
<organism evidence="1">
    <name type="scientific">uncultured prokaryote</name>
    <dbReference type="NCBI Taxonomy" id="198431"/>
    <lineage>
        <taxon>unclassified sequences</taxon>
        <taxon>environmental samples</taxon>
    </lineage>
</organism>
<reference evidence="1" key="2">
    <citation type="submission" date="2015-07" db="EMBL/GenBank/DDBJ databases">
        <title>Plasmids, circular viruses and viroids from rat gut.</title>
        <authorList>
            <person name="Jorgensen T.J."/>
            <person name="Hansen M.A."/>
            <person name="Xu Z."/>
            <person name="Tabak M.A."/>
            <person name="Sorensen S.J."/>
            <person name="Hansen L.H."/>
        </authorList>
    </citation>
    <scope>NUCLEOTIDE SEQUENCE</scope>
    <source>
        <plasmid evidence="1">pRGFK1329</plasmid>
    </source>
</reference>
<protein>
    <submittedName>
        <fullName evidence="1">Uncharacterized protein</fullName>
    </submittedName>
</protein>
<evidence type="ECO:0000313" key="1">
    <source>
        <dbReference type="EMBL" id="CRY96944.1"/>
    </source>
</evidence>
<reference evidence="1" key="1">
    <citation type="submission" date="2015-06" db="EMBL/GenBank/DDBJ databases">
        <authorList>
            <person name="Joergensen T."/>
        </authorList>
    </citation>
    <scope>NUCLEOTIDE SEQUENCE</scope>
    <source>
        <plasmid evidence="1">pRGFK1329</plasmid>
    </source>
</reference>
<proteinExistence type="predicted"/>